<dbReference type="EMBL" id="SSTD01014931">
    <property type="protein sequence ID" value="TYK03507.1"/>
    <property type="molecule type" value="Genomic_DNA"/>
</dbReference>
<reference evidence="4 5" key="1">
    <citation type="submission" date="2019-08" db="EMBL/GenBank/DDBJ databases">
        <title>Draft genome sequences of two oriental melons (Cucumis melo L. var makuwa).</title>
        <authorList>
            <person name="Kwon S.-Y."/>
        </authorList>
    </citation>
    <scope>NUCLEOTIDE SEQUENCE [LARGE SCALE GENOMIC DNA]</scope>
    <source>
        <strain evidence="5">cv. Chang Bougi</strain>
        <strain evidence="4">cv. SW 3</strain>
        <tissue evidence="2">Leaf</tissue>
    </source>
</reference>
<evidence type="ECO:0000313" key="5">
    <source>
        <dbReference type="Proteomes" id="UP000321947"/>
    </source>
</evidence>
<protein>
    <submittedName>
        <fullName evidence="2">Beta-galactosidase</fullName>
    </submittedName>
</protein>
<evidence type="ECO:0000313" key="2">
    <source>
        <dbReference type="EMBL" id="KAA0042445.1"/>
    </source>
</evidence>
<dbReference type="PANTHER" id="PTHR37610:SF40">
    <property type="entry name" value="OS01G0909600 PROTEIN"/>
    <property type="match status" value="1"/>
</dbReference>
<dbReference type="PANTHER" id="PTHR37610">
    <property type="entry name" value="CCHC-TYPE DOMAIN-CONTAINING PROTEIN"/>
    <property type="match status" value="1"/>
</dbReference>
<name>A0A5A7TLY2_CUCMM</name>
<comment type="caution">
    <text evidence="2">The sequence shown here is derived from an EMBL/GenBank/DDBJ whole genome shotgun (WGS) entry which is preliminary data.</text>
</comment>
<dbReference type="Pfam" id="PF14223">
    <property type="entry name" value="Retrotran_gag_2"/>
    <property type="match status" value="1"/>
</dbReference>
<dbReference type="EMBL" id="SSTE01016048">
    <property type="protein sequence ID" value="KAA0042445.1"/>
    <property type="molecule type" value="Genomic_DNA"/>
</dbReference>
<dbReference type="Proteomes" id="UP000321393">
    <property type="component" value="Unassembled WGS sequence"/>
</dbReference>
<dbReference type="OrthoDB" id="1743200at2759"/>
<evidence type="ECO:0000256" key="1">
    <source>
        <dbReference type="SAM" id="MobiDB-lite"/>
    </source>
</evidence>
<organism evidence="2 4">
    <name type="scientific">Cucumis melo var. makuwa</name>
    <name type="common">Oriental melon</name>
    <dbReference type="NCBI Taxonomy" id="1194695"/>
    <lineage>
        <taxon>Eukaryota</taxon>
        <taxon>Viridiplantae</taxon>
        <taxon>Streptophyta</taxon>
        <taxon>Embryophyta</taxon>
        <taxon>Tracheophyta</taxon>
        <taxon>Spermatophyta</taxon>
        <taxon>Magnoliopsida</taxon>
        <taxon>eudicotyledons</taxon>
        <taxon>Gunneridae</taxon>
        <taxon>Pentapetalae</taxon>
        <taxon>rosids</taxon>
        <taxon>fabids</taxon>
        <taxon>Cucurbitales</taxon>
        <taxon>Cucurbitaceae</taxon>
        <taxon>Benincaseae</taxon>
        <taxon>Cucumis</taxon>
    </lineage>
</organism>
<proteinExistence type="predicted"/>
<feature type="region of interest" description="Disordered" evidence="1">
    <location>
        <begin position="169"/>
        <end position="189"/>
    </location>
</feature>
<gene>
    <name evidence="3" type="ORF">E5676_scaffold121G001280</name>
    <name evidence="2" type="ORF">E6C27_scaffold266G00240</name>
</gene>
<evidence type="ECO:0000313" key="3">
    <source>
        <dbReference type="EMBL" id="TYK03507.1"/>
    </source>
</evidence>
<dbReference type="AlphaFoldDB" id="A0A5A7TLY2"/>
<sequence>MILKGSHKFDFLTGEIPQPPLDDSQEHFWKEEDFLIRAMLINSMKPQIDKSLLYAVTAKDIWDTTRKLYLKHQNASHHYTLRKQVHKCKNCPSDGIQNSKLKEVDRIYVFLASLNSKFDQVRGRVLGQRPFPSLMEVCSEVCLEEDRTSAMNILTTLAIDSVAFSVTSSTHDSEKHNGKPVPIYEHYKK</sequence>
<accession>A0A5A7TLY2</accession>
<dbReference type="Proteomes" id="UP000321947">
    <property type="component" value="Unassembled WGS sequence"/>
</dbReference>
<evidence type="ECO:0000313" key="4">
    <source>
        <dbReference type="Proteomes" id="UP000321393"/>
    </source>
</evidence>